<name>F4WAV1_ACREC</name>
<dbReference type="MEROPS" id="S01.438"/>
<dbReference type="PRINTS" id="PR00722">
    <property type="entry name" value="CHYMOTRYPSIN"/>
</dbReference>
<dbReference type="InterPro" id="IPR009003">
    <property type="entry name" value="Peptidase_S1_PA"/>
</dbReference>
<dbReference type="FunFam" id="2.40.10.10:FF:000047">
    <property type="entry name" value="Trypsin eta"/>
    <property type="match status" value="1"/>
</dbReference>
<organism evidence="12">
    <name type="scientific">Acromyrmex echinatior</name>
    <name type="common">Panamanian leafcutter ant</name>
    <name type="synonym">Acromyrmex octospinosus echinatior</name>
    <dbReference type="NCBI Taxonomy" id="103372"/>
    <lineage>
        <taxon>Eukaryota</taxon>
        <taxon>Metazoa</taxon>
        <taxon>Ecdysozoa</taxon>
        <taxon>Arthropoda</taxon>
        <taxon>Hexapoda</taxon>
        <taxon>Insecta</taxon>
        <taxon>Pterygota</taxon>
        <taxon>Neoptera</taxon>
        <taxon>Endopterygota</taxon>
        <taxon>Hymenoptera</taxon>
        <taxon>Apocrita</taxon>
        <taxon>Aculeata</taxon>
        <taxon>Formicoidea</taxon>
        <taxon>Formicidae</taxon>
        <taxon>Myrmicinae</taxon>
        <taxon>Acromyrmex</taxon>
    </lineage>
</organism>
<comment type="similarity">
    <text evidence="2">Belongs to the peptidase S1 family.</text>
</comment>
<dbReference type="FunCoup" id="F4WAV1">
    <property type="interactions" value="11"/>
</dbReference>
<sequence length="287" mass="31679">MAVFSLGTDTLKCVRIVAYQRNTRVIESPDLANVLGDKCEVERCIGYLASICADESVQQIPKIVGGKLANEGQFPYQASLRLNNNHFCGGSVISKRHILTAAHCMSGLDNAVITVVLGTNTLDKGGDQYFSIKKWVHPYYNSILIWHDIALIKVNKDIVFGDKVKPIALSTKNFDKSDYPATLSGWGTTNYPGKTPNDLQYIQLRVINQKKCVASSYRITKNNICTLNTWGEGACHGDSGGPLVADNEQIGVVSWGIPCAKNQPDVFTRVSSYLIWINDCIQQDKFI</sequence>
<keyword evidence="7" id="KW-1015">Disulfide bond</keyword>
<dbReference type="CDD" id="cd00190">
    <property type="entry name" value="Tryp_SPc"/>
    <property type="match status" value="1"/>
</dbReference>
<dbReference type="PROSITE" id="PS00135">
    <property type="entry name" value="TRYPSIN_SER"/>
    <property type="match status" value="1"/>
</dbReference>
<protein>
    <recommendedName>
        <fullName evidence="8">chymotrypsin</fullName>
        <ecNumber evidence="8">3.4.21.1</ecNumber>
    </recommendedName>
</protein>
<accession>F4WAV1</accession>
<keyword evidence="6 9" id="KW-0720">Serine protease</keyword>
<dbReference type="PANTHER" id="PTHR24276:SF96">
    <property type="entry name" value="PEPTIDASE S1 DOMAIN-CONTAINING PROTEIN"/>
    <property type="match status" value="1"/>
</dbReference>
<dbReference type="GO" id="GO:0016485">
    <property type="term" value="P:protein processing"/>
    <property type="evidence" value="ECO:0007669"/>
    <property type="project" value="UniProtKB-ARBA"/>
</dbReference>
<evidence type="ECO:0000256" key="2">
    <source>
        <dbReference type="ARBA" id="ARBA00007664"/>
    </source>
</evidence>
<evidence type="ECO:0000256" key="7">
    <source>
        <dbReference type="ARBA" id="ARBA00023157"/>
    </source>
</evidence>
<keyword evidence="4 9" id="KW-0645">Protease</keyword>
<keyword evidence="5 9" id="KW-0378">Hydrolase</keyword>
<dbReference type="InterPro" id="IPR018114">
    <property type="entry name" value="TRYPSIN_HIS"/>
</dbReference>
<dbReference type="InParanoid" id="F4WAV1"/>
<evidence type="ECO:0000313" key="12">
    <source>
        <dbReference type="Proteomes" id="UP000007755"/>
    </source>
</evidence>
<dbReference type="InterPro" id="IPR033116">
    <property type="entry name" value="TRYPSIN_SER"/>
</dbReference>
<evidence type="ECO:0000256" key="9">
    <source>
        <dbReference type="RuleBase" id="RU363034"/>
    </source>
</evidence>
<keyword evidence="12" id="KW-1185">Reference proteome</keyword>
<proteinExistence type="inferred from homology"/>
<dbReference type="SMART" id="SM00020">
    <property type="entry name" value="Tryp_SPc"/>
    <property type="match status" value="1"/>
</dbReference>
<dbReference type="Gene3D" id="2.40.10.10">
    <property type="entry name" value="Trypsin-like serine proteases"/>
    <property type="match status" value="2"/>
</dbReference>
<evidence type="ECO:0000256" key="5">
    <source>
        <dbReference type="ARBA" id="ARBA00022801"/>
    </source>
</evidence>
<reference evidence="11" key="1">
    <citation type="submission" date="2011-02" db="EMBL/GenBank/DDBJ databases">
        <title>The genome of the leaf-cutting ant Acromyrmex echinatior suggests key adaptations to social evolution and fungus farming.</title>
        <authorList>
            <person name="Nygaard S."/>
            <person name="Zhang G."/>
        </authorList>
    </citation>
    <scope>NUCLEOTIDE SEQUENCE</scope>
</reference>
<keyword evidence="3" id="KW-0964">Secreted</keyword>
<gene>
    <name evidence="11" type="ORF">G5I_02644</name>
</gene>
<dbReference type="OrthoDB" id="60866at2759"/>
<dbReference type="Proteomes" id="UP000007755">
    <property type="component" value="Unassembled WGS sequence"/>
</dbReference>
<dbReference type="EMBL" id="GL888053">
    <property type="protein sequence ID" value="EGI68707.1"/>
    <property type="molecule type" value="Genomic_DNA"/>
</dbReference>
<feature type="domain" description="Peptidase S1" evidence="10">
    <location>
        <begin position="63"/>
        <end position="282"/>
    </location>
</feature>
<evidence type="ECO:0000259" key="10">
    <source>
        <dbReference type="PROSITE" id="PS50240"/>
    </source>
</evidence>
<comment type="subcellular location">
    <subcellularLocation>
        <location evidence="1">Secreted</location>
        <location evidence="1">Extracellular space</location>
    </subcellularLocation>
</comment>
<dbReference type="InterPro" id="IPR050430">
    <property type="entry name" value="Peptidase_S1"/>
</dbReference>
<dbReference type="PROSITE" id="PS50240">
    <property type="entry name" value="TRYPSIN_DOM"/>
    <property type="match status" value="1"/>
</dbReference>
<dbReference type="SUPFAM" id="SSF50494">
    <property type="entry name" value="Trypsin-like serine proteases"/>
    <property type="match status" value="1"/>
</dbReference>
<evidence type="ECO:0000256" key="4">
    <source>
        <dbReference type="ARBA" id="ARBA00022670"/>
    </source>
</evidence>
<evidence type="ECO:0000256" key="1">
    <source>
        <dbReference type="ARBA" id="ARBA00004239"/>
    </source>
</evidence>
<dbReference type="eggNOG" id="KOG3627">
    <property type="taxonomic scope" value="Eukaryota"/>
</dbReference>
<dbReference type="Pfam" id="PF00089">
    <property type="entry name" value="Trypsin"/>
    <property type="match status" value="1"/>
</dbReference>
<evidence type="ECO:0000313" key="11">
    <source>
        <dbReference type="EMBL" id="EGI68707.1"/>
    </source>
</evidence>
<dbReference type="GO" id="GO:0004252">
    <property type="term" value="F:serine-type endopeptidase activity"/>
    <property type="evidence" value="ECO:0007669"/>
    <property type="project" value="UniProtKB-EC"/>
</dbReference>
<evidence type="ECO:0000256" key="3">
    <source>
        <dbReference type="ARBA" id="ARBA00022525"/>
    </source>
</evidence>
<evidence type="ECO:0000256" key="6">
    <source>
        <dbReference type="ARBA" id="ARBA00022825"/>
    </source>
</evidence>
<dbReference type="STRING" id="103372.F4WAV1"/>
<evidence type="ECO:0000256" key="8">
    <source>
        <dbReference type="ARBA" id="ARBA00044036"/>
    </source>
</evidence>
<dbReference type="AlphaFoldDB" id="F4WAV1"/>
<dbReference type="PANTHER" id="PTHR24276">
    <property type="entry name" value="POLYSERASE-RELATED"/>
    <property type="match status" value="1"/>
</dbReference>
<dbReference type="InterPro" id="IPR043504">
    <property type="entry name" value="Peptidase_S1_PA_chymotrypsin"/>
</dbReference>
<dbReference type="PROSITE" id="PS00134">
    <property type="entry name" value="TRYPSIN_HIS"/>
    <property type="match status" value="1"/>
</dbReference>
<dbReference type="InterPro" id="IPR001314">
    <property type="entry name" value="Peptidase_S1A"/>
</dbReference>
<dbReference type="GO" id="GO:0005576">
    <property type="term" value="C:extracellular region"/>
    <property type="evidence" value="ECO:0007669"/>
    <property type="project" value="UniProtKB-SubCell"/>
</dbReference>
<dbReference type="EC" id="3.4.21.1" evidence="8"/>
<dbReference type="InterPro" id="IPR001254">
    <property type="entry name" value="Trypsin_dom"/>
</dbReference>